<keyword evidence="1" id="KW-0456">Lyase</keyword>
<dbReference type="PANTHER" id="PTHR30143:SF0">
    <property type="entry name" value="2-KETO-4-PENTENOATE HYDRATASE"/>
    <property type="match status" value="1"/>
</dbReference>
<dbReference type="Proteomes" id="UP001617427">
    <property type="component" value="Unassembled WGS sequence"/>
</dbReference>
<protein>
    <submittedName>
        <fullName evidence="3">2-keto-4-pentenoate hydratase</fullName>
    </submittedName>
</protein>
<evidence type="ECO:0000313" key="4">
    <source>
        <dbReference type="Proteomes" id="UP001617427"/>
    </source>
</evidence>
<dbReference type="InterPro" id="IPR011234">
    <property type="entry name" value="Fumarylacetoacetase-like_C"/>
</dbReference>
<evidence type="ECO:0000313" key="3">
    <source>
        <dbReference type="EMBL" id="MFJ3047647.1"/>
    </source>
</evidence>
<evidence type="ECO:0000256" key="1">
    <source>
        <dbReference type="ARBA" id="ARBA00023239"/>
    </source>
</evidence>
<keyword evidence="4" id="KW-1185">Reference proteome</keyword>
<dbReference type="InterPro" id="IPR050772">
    <property type="entry name" value="Hydratase-Decarb/MhpD_sf"/>
</dbReference>
<dbReference type="RefSeq" id="WP_402702293.1">
    <property type="nucleotide sequence ID" value="NZ_JBIUZV010000011.1"/>
</dbReference>
<comment type="caution">
    <text evidence="3">The sequence shown here is derived from an EMBL/GenBank/DDBJ whole genome shotgun (WGS) entry which is preliminary data.</text>
</comment>
<sequence>MNAHAATQLLLDARTSGLLLDWRRLAVGDAATAYAVQDAQLLRLGPVGAWKVGSKGEGAEPACSPLPASGVLAAGVELSGPQWRIRGLEAELALRVGRDFDPGDALPSREELLGVFDAVLPAIEVVETRLGPAPCGNPWAAMADLQSHGALVLGTPLPMPATAPDLRTISASLSLDGKEVARMTGGNPAGDVWAMLAWLARHCSRRGMPLKKGQIVTTGSCTGVQHARPGMKVEAMLDGIGAVAFSFGG</sequence>
<dbReference type="PANTHER" id="PTHR30143">
    <property type="entry name" value="ACID HYDRATASE"/>
    <property type="match status" value="1"/>
</dbReference>
<dbReference type="InterPro" id="IPR036663">
    <property type="entry name" value="Fumarylacetoacetase_C_sf"/>
</dbReference>
<proteinExistence type="predicted"/>
<name>A0ABW8F2X9_9BURK</name>
<accession>A0ABW8F2X9</accession>
<organism evidence="3 4">
    <name type="scientific">Herbaspirillum chlorophenolicum</name>
    <dbReference type="NCBI Taxonomy" id="211589"/>
    <lineage>
        <taxon>Bacteria</taxon>
        <taxon>Pseudomonadati</taxon>
        <taxon>Pseudomonadota</taxon>
        <taxon>Betaproteobacteria</taxon>
        <taxon>Burkholderiales</taxon>
        <taxon>Oxalobacteraceae</taxon>
        <taxon>Herbaspirillum</taxon>
    </lineage>
</organism>
<reference evidence="3 4" key="1">
    <citation type="submission" date="2024-10" db="EMBL/GenBank/DDBJ databases">
        <title>The Natural Products Discovery Center: Release of the First 8490 Sequenced Strains for Exploring Actinobacteria Biosynthetic Diversity.</title>
        <authorList>
            <person name="Kalkreuter E."/>
            <person name="Kautsar S.A."/>
            <person name="Yang D."/>
            <person name="Bader C.D."/>
            <person name="Teijaro C.N."/>
            <person name="Fluegel L."/>
            <person name="Davis C.M."/>
            <person name="Simpson J.R."/>
            <person name="Lauterbach L."/>
            <person name="Steele A.D."/>
            <person name="Gui C."/>
            <person name="Meng S."/>
            <person name="Li G."/>
            <person name="Viehrig K."/>
            <person name="Ye F."/>
            <person name="Su P."/>
            <person name="Kiefer A.F."/>
            <person name="Nichols A."/>
            <person name="Cepeda A.J."/>
            <person name="Yan W."/>
            <person name="Fan B."/>
            <person name="Jiang Y."/>
            <person name="Adhikari A."/>
            <person name="Zheng C.-J."/>
            <person name="Schuster L."/>
            <person name="Cowan T.M."/>
            <person name="Smanski M.J."/>
            <person name="Chevrette M.G."/>
            <person name="De Carvalho L.P.S."/>
            <person name="Shen B."/>
        </authorList>
    </citation>
    <scope>NUCLEOTIDE SEQUENCE [LARGE SCALE GENOMIC DNA]</scope>
    <source>
        <strain evidence="3 4">NPDC087045</strain>
    </source>
</reference>
<dbReference type="Pfam" id="PF01557">
    <property type="entry name" value="FAA_hydrolase"/>
    <property type="match status" value="1"/>
</dbReference>
<gene>
    <name evidence="3" type="ORF">ACIPEN_17620</name>
</gene>
<dbReference type="SUPFAM" id="SSF56529">
    <property type="entry name" value="FAH"/>
    <property type="match status" value="1"/>
</dbReference>
<dbReference type="EMBL" id="JBIUZV010000011">
    <property type="protein sequence ID" value="MFJ3047647.1"/>
    <property type="molecule type" value="Genomic_DNA"/>
</dbReference>
<dbReference type="Gene3D" id="3.90.850.10">
    <property type="entry name" value="Fumarylacetoacetase-like, C-terminal domain"/>
    <property type="match status" value="1"/>
</dbReference>
<evidence type="ECO:0000259" key="2">
    <source>
        <dbReference type="Pfam" id="PF01557"/>
    </source>
</evidence>
<feature type="domain" description="Fumarylacetoacetase-like C-terminal" evidence="2">
    <location>
        <begin position="68"/>
        <end position="244"/>
    </location>
</feature>